<dbReference type="InterPro" id="IPR037171">
    <property type="entry name" value="NagB/RpiA_transferase-like"/>
</dbReference>
<dbReference type="Pfam" id="PF01144">
    <property type="entry name" value="CoA_trans"/>
    <property type="match status" value="1"/>
</dbReference>
<dbReference type="Proteomes" id="UP000280960">
    <property type="component" value="Chromosome"/>
</dbReference>
<dbReference type="SUPFAM" id="SSF100950">
    <property type="entry name" value="NagB/RpiA/CoA transferase-like"/>
    <property type="match status" value="1"/>
</dbReference>
<dbReference type="InterPro" id="IPR004165">
    <property type="entry name" value="CoA_trans_fam_I"/>
</dbReference>
<protein>
    <submittedName>
        <fullName evidence="1">Uncharacterized protein</fullName>
    </submittedName>
</protein>
<keyword evidence="2" id="KW-1185">Reference proteome</keyword>
<reference evidence="1 2" key="1">
    <citation type="submission" date="2018-10" db="EMBL/GenBank/DDBJ databases">
        <authorList>
            <person name="Zhang X."/>
        </authorList>
    </citation>
    <scope>NUCLEOTIDE SEQUENCE [LARGE SCALE GENOMIC DNA]</scope>
    <source>
        <strain evidence="1 2">SK-G1</strain>
    </source>
</reference>
<dbReference type="PANTHER" id="PTHR43293:SF1">
    <property type="entry name" value="ACETATE COA-TRANSFERASE YDIF"/>
    <property type="match status" value="1"/>
</dbReference>
<dbReference type="RefSeq" id="WP_120766056.1">
    <property type="nucleotide sequence ID" value="NZ_CP033169.1"/>
</dbReference>
<sequence>MEGIGEPCSILTAIEQEFLKSGHPKDLILCHSSGIGNKRGVGSDHFAHEGMVKRVIGSHWTWAPKLSQMVANNKVEGYVLPQGVMVQLLRAITGKKPGVISHVGLGTFIDPRLEGGRLNAISKASLVNKCLV</sequence>
<accession>A0A3G2R2M8</accession>
<dbReference type="EMBL" id="CP033169">
    <property type="protein sequence ID" value="AYO29632.1"/>
    <property type="molecule type" value="Genomic_DNA"/>
</dbReference>
<name>A0A3G2R2M8_9FIRM</name>
<dbReference type="PANTHER" id="PTHR43293">
    <property type="entry name" value="ACETATE COA-TRANSFERASE YDIF"/>
    <property type="match status" value="1"/>
</dbReference>
<dbReference type="KEGG" id="bacg:D2962_02540"/>
<organism evidence="1 2">
    <name type="scientific">Biomaibacter acetigenes</name>
    <dbReference type="NCBI Taxonomy" id="2316383"/>
    <lineage>
        <taxon>Bacteria</taxon>
        <taxon>Bacillati</taxon>
        <taxon>Bacillota</taxon>
        <taxon>Clostridia</taxon>
        <taxon>Thermosediminibacterales</taxon>
        <taxon>Tepidanaerobacteraceae</taxon>
        <taxon>Biomaibacter</taxon>
    </lineage>
</organism>
<evidence type="ECO:0000313" key="1">
    <source>
        <dbReference type="EMBL" id="AYO29632.1"/>
    </source>
</evidence>
<dbReference type="GO" id="GO:0008410">
    <property type="term" value="F:CoA-transferase activity"/>
    <property type="evidence" value="ECO:0007669"/>
    <property type="project" value="InterPro"/>
</dbReference>
<gene>
    <name evidence="1" type="ORF">D2962_02540</name>
</gene>
<dbReference type="AlphaFoldDB" id="A0A3G2R2M8"/>
<proteinExistence type="predicted"/>
<evidence type="ECO:0000313" key="2">
    <source>
        <dbReference type="Proteomes" id="UP000280960"/>
    </source>
</evidence>
<dbReference type="Gene3D" id="3.40.1080.10">
    <property type="entry name" value="Glutaconate Coenzyme A-transferase"/>
    <property type="match status" value="1"/>
</dbReference>